<dbReference type="Gene3D" id="1.25.10.10">
    <property type="entry name" value="Leucine-rich Repeat Variant"/>
    <property type="match status" value="1"/>
</dbReference>
<evidence type="ECO:0000256" key="4">
    <source>
        <dbReference type="ARBA" id="ARBA00022448"/>
    </source>
</evidence>
<evidence type="ECO:0000256" key="3">
    <source>
        <dbReference type="ARBA" id="ARBA00018928"/>
    </source>
</evidence>
<dbReference type="InterPro" id="IPR016024">
    <property type="entry name" value="ARM-type_fold"/>
</dbReference>
<dbReference type="AlphaFoldDB" id="A0A9P7V7A6"/>
<dbReference type="SUPFAM" id="SSF48371">
    <property type="entry name" value="ARM repeat"/>
    <property type="match status" value="1"/>
</dbReference>
<keyword evidence="5 9" id="KW-0963">Cytoplasm</keyword>
<evidence type="ECO:0000256" key="5">
    <source>
        <dbReference type="ARBA" id="ARBA00022490"/>
    </source>
</evidence>
<evidence type="ECO:0000256" key="8">
    <source>
        <dbReference type="ARBA" id="ARBA00023242"/>
    </source>
</evidence>
<keyword evidence="6 9" id="KW-0820">tRNA-binding</keyword>
<dbReference type="Pfam" id="PF08389">
    <property type="entry name" value="Xpo1"/>
    <property type="match status" value="1"/>
</dbReference>
<dbReference type="Pfam" id="PF19282">
    <property type="entry name" value="Exportin-T"/>
    <property type="match status" value="1"/>
</dbReference>
<name>A0A9P7V7A6_9ASCO</name>
<dbReference type="Proteomes" id="UP000790833">
    <property type="component" value="Unassembled WGS sequence"/>
</dbReference>
<sequence length="1037" mass="118024">MEQQILQAVEIALSGTSDVALKNQAIEFVNNIKSTPEGYKSCVDILLKSVEGNSIGLSGAVLSGSGADSGADSGAGAGGSSVAASSGKNNTNGDATTKHQLDDNLKFFIYQVIDEYMDKLNSEELFGLNESLFKVLGFYVEKGIQDATYLKNKFSALFGQLFCRVYLNVYPNFLNHWLKLFATGNMIAADYYIRVLICIHLEIADRLISRSREIQERSNLLKDAIREEDMNSLVTSWSTILVNPSNYTPEIINNTIKVIGQYIDWMDISLFVGNDFLNSLFQYLSVVQQRRETSLTLVEITSKKMKPLAKLELISLLNLTSIIDSINLADVDVEFAEALAKLANQVGIELIYVLENDSSLVEQVRVQLFKLWPSIFRFLEHEYDDVSIQVFHFIQTFLLAWKKQQHLNDVDLLSSLLNKIIMKMKFDDDDDGDDEDTIEQFNDVRVKLKTMQDTITILKPELFLEAIPLVIQESIFKSKDPQDWRKLELGLYELNNFSDSLKNNHINVPKTQINSSKPYLIFQEYLIQLINSDFILNVSHPLIQTAFFELIVRHYNFLVSTNHQLTFRILNVFASPLGLYNSNDTVRLRCWYLFQRFLKLTRPSISEAAFLDELVIKLQPLLEIKPEMPEPADSDEELELNSNFKNQLYIFESIGLIIMLSSIDNALKLKLIDLVFQPLFNTLESCIQRKDSAASPEELQLLALQVSHSLMAISIFANGCIAESVTKYSPEIVDRFNSASTVVLISLENFSKFESVREASRSAFARFIPILNGLIRNHLSKLISLILAAGNLKIAELNDFLPFLGQIVHKYQKDESIYQLLNNSMTPVIDKVFQMLSERENELIPDLVRSKNLLKRSLMNFFSNLTINHSLSLIVTETNKQKLPLVVNSFIEFSYELNDTTVSKLAITQLINMVTVFGKDDKINDSLDQFGQALPPVEGISEFLMNKVIQLAFELPFQNQQFNIKDAQYRLVAQEISLLLKTYYQIKGDEFLANLSNYLTTMGLSQELMNDFGTNLVSLDQRQFKKYFVSFVTELKK</sequence>
<comment type="subcellular location">
    <subcellularLocation>
        <location evidence="1 9">Cytoplasm</location>
    </subcellularLocation>
    <subcellularLocation>
        <location evidence="9">Nucleus</location>
    </subcellularLocation>
    <text evidence="9">Shuttles between the nucleus and the cytoplasm.</text>
</comment>
<organism evidence="12 13">
    <name type="scientific">Scheffersomyces spartinae</name>
    <dbReference type="NCBI Taxonomy" id="45513"/>
    <lineage>
        <taxon>Eukaryota</taxon>
        <taxon>Fungi</taxon>
        <taxon>Dikarya</taxon>
        <taxon>Ascomycota</taxon>
        <taxon>Saccharomycotina</taxon>
        <taxon>Pichiomycetes</taxon>
        <taxon>Debaryomycetaceae</taxon>
        <taxon>Scheffersomyces</taxon>
    </lineage>
</organism>
<proteinExistence type="inferred from homology"/>
<evidence type="ECO:0000256" key="1">
    <source>
        <dbReference type="ARBA" id="ARBA00004496"/>
    </source>
</evidence>
<accession>A0A9P7V7A6</accession>
<keyword evidence="4 9" id="KW-0813">Transport</keyword>
<dbReference type="GO" id="GO:0005643">
    <property type="term" value="C:nuclear pore"/>
    <property type="evidence" value="ECO:0007669"/>
    <property type="project" value="TreeGrafter"/>
</dbReference>
<dbReference type="InterPro" id="IPR013598">
    <property type="entry name" value="Exportin-1/Importin-b-like"/>
</dbReference>
<dbReference type="GO" id="GO:0016363">
    <property type="term" value="C:nuclear matrix"/>
    <property type="evidence" value="ECO:0007669"/>
    <property type="project" value="TreeGrafter"/>
</dbReference>
<comment type="caution">
    <text evidence="12">The sequence shown here is derived from an EMBL/GenBank/DDBJ whole genome shotgun (WGS) entry which is preliminary data.</text>
</comment>
<dbReference type="GO" id="GO:0071528">
    <property type="term" value="P:tRNA re-export from nucleus"/>
    <property type="evidence" value="ECO:0007669"/>
    <property type="project" value="UniProtKB-UniRule"/>
</dbReference>
<dbReference type="PANTHER" id="PTHR15952:SF11">
    <property type="entry name" value="EXPORTIN-T"/>
    <property type="match status" value="1"/>
</dbReference>
<dbReference type="EMBL" id="JAHMUF010000017">
    <property type="protein sequence ID" value="KAG7192589.1"/>
    <property type="molecule type" value="Genomic_DNA"/>
</dbReference>
<protein>
    <recommendedName>
        <fullName evidence="3 9">Exportin-T</fullName>
    </recommendedName>
    <alternativeName>
        <fullName evidence="9">Exportin(tRNA)</fullName>
    </alternativeName>
    <alternativeName>
        <fullName evidence="9">tRNA exportin</fullName>
    </alternativeName>
</protein>
<keyword evidence="13" id="KW-1185">Reference proteome</keyword>
<evidence type="ECO:0000256" key="2">
    <source>
        <dbReference type="ARBA" id="ARBA00009466"/>
    </source>
</evidence>
<evidence type="ECO:0000256" key="6">
    <source>
        <dbReference type="ARBA" id="ARBA00022555"/>
    </source>
</evidence>
<evidence type="ECO:0000256" key="9">
    <source>
        <dbReference type="RuleBase" id="RU366037"/>
    </source>
</evidence>
<comment type="similarity">
    <text evidence="2 9">Belongs to the exportin family.</text>
</comment>
<evidence type="ECO:0000313" key="12">
    <source>
        <dbReference type="EMBL" id="KAG7192589.1"/>
    </source>
</evidence>
<dbReference type="InterPro" id="IPR011989">
    <property type="entry name" value="ARM-like"/>
</dbReference>
<reference evidence="12" key="1">
    <citation type="submission" date="2021-03" db="EMBL/GenBank/DDBJ databases">
        <authorList>
            <person name="Palmer J.M."/>
        </authorList>
    </citation>
    <scope>NUCLEOTIDE SEQUENCE</scope>
    <source>
        <strain evidence="12">ARV_011</strain>
    </source>
</reference>
<dbReference type="GeneID" id="66115063"/>
<keyword evidence="8 9" id="KW-0539">Nucleus</keyword>
<evidence type="ECO:0000259" key="10">
    <source>
        <dbReference type="Pfam" id="PF08389"/>
    </source>
</evidence>
<feature type="domain" description="Exportin-1/Importin-beta-like" evidence="10">
    <location>
        <begin position="149"/>
        <end position="293"/>
    </location>
</feature>
<dbReference type="InterPro" id="IPR040017">
    <property type="entry name" value="XPOT"/>
</dbReference>
<feature type="domain" description="Exportin-T C-terminal" evidence="11">
    <location>
        <begin position="362"/>
        <end position="1035"/>
    </location>
</feature>
<dbReference type="RefSeq" id="XP_043048139.1">
    <property type="nucleotide sequence ID" value="XM_043192475.1"/>
</dbReference>
<keyword evidence="7 9" id="KW-0694">RNA-binding</keyword>
<evidence type="ECO:0000313" key="13">
    <source>
        <dbReference type="Proteomes" id="UP000790833"/>
    </source>
</evidence>
<comment type="function">
    <text evidence="9">tRNA nucleus export receptor which facilitates tRNA translocation across the nuclear pore complex.</text>
</comment>
<dbReference type="GO" id="GO:0000049">
    <property type="term" value="F:tRNA binding"/>
    <property type="evidence" value="ECO:0007669"/>
    <property type="project" value="UniProtKB-UniRule"/>
</dbReference>
<evidence type="ECO:0000259" key="11">
    <source>
        <dbReference type="Pfam" id="PF19282"/>
    </source>
</evidence>
<dbReference type="GO" id="GO:0005737">
    <property type="term" value="C:cytoplasm"/>
    <property type="evidence" value="ECO:0007669"/>
    <property type="project" value="UniProtKB-SubCell"/>
</dbReference>
<evidence type="ECO:0000256" key="7">
    <source>
        <dbReference type="ARBA" id="ARBA00022884"/>
    </source>
</evidence>
<gene>
    <name evidence="12" type="primary">LOS1</name>
    <name evidence="12" type="ORF">KQ657_001689</name>
</gene>
<dbReference type="PANTHER" id="PTHR15952">
    <property type="entry name" value="EXPORTIN-T/LOS1"/>
    <property type="match status" value="1"/>
</dbReference>
<dbReference type="OrthoDB" id="26399at2759"/>
<dbReference type="GO" id="GO:0031267">
    <property type="term" value="F:small GTPase binding"/>
    <property type="evidence" value="ECO:0007669"/>
    <property type="project" value="InterPro"/>
</dbReference>
<dbReference type="InterPro" id="IPR045546">
    <property type="entry name" value="Exportin-T_C"/>
</dbReference>